<dbReference type="GO" id="GO:0003677">
    <property type="term" value="F:DNA binding"/>
    <property type="evidence" value="ECO:0007669"/>
    <property type="project" value="UniProtKB-KW"/>
</dbReference>
<keyword evidence="1" id="KW-0805">Transcription regulation</keyword>
<evidence type="ECO:0000256" key="3">
    <source>
        <dbReference type="ARBA" id="ARBA00023163"/>
    </source>
</evidence>
<protein>
    <submittedName>
        <fullName evidence="5">MarR family transcriptional regulator</fullName>
    </submittedName>
</protein>
<dbReference type="InterPro" id="IPR000835">
    <property type="entry name" value="HTH_MarR-typ"/>
</dbReference>
<dbReference type="PANTHER" id="PTHR42756">
    <property type="entry name" value="TRANSCRIPTIONAL REGULATOR, MARR"/>
    <property type="match status" value="1"/>
</dbReference>
<evidence type="ECO:0000256" key="2">
    <source>
        <dbReference type="ARBA" id="ARBA00023125"/>
    </source>
</evidence>
<name>A0A7V4WTY0_CALAY</name>
<dbReference type="SUPFAM" id="SSF46785">
    <property type="entry name" value="Winged helix' DNA-binding domain"/>
    <property type="match status" value="1"/>
</dbReference>
<feature type="domain" description="HTH marR-type" evidence="4">
    <location>
        <begin position="2"/>
        <end position="142"/>
    </location>
</feature>
<dbReference type="PANTHER" id="PTHR42756:SF1">
    <property type="entry name" value="TRANSCRIPTIONAL REPRESSOR OF EMRAB OPERON"/>
    <property type="match status" value="1"/>
</dbReference>
<gene>
    <name evidence="5" type="ORF">ENK44_01025</name>
</gene>
<keyword evidence="2" id="KW-0238">DNA-binding</keyword>
<dbReference type="PRINTS" id="PR00598">
    <property type="entry name" value="HTHMARR"/>
</dbReference>
<dbReference type="EMBL" id="DRQG01000014">
    <property type="protein sequence ID" value="HGY54258.1"/>
    <property type="molecule type" value="Genomic_DNA"/>
</dbReference>
<sequence>MPDHYSRTIAEYSRILSQMLCEVIEHNYLIKQVPLPINKTQFSILKILKISGPYLVSEIADILQISRAAASKNVDKLVHFKLVKRRIIAKDRRTTQVSLLKMGERIVEEYENVRELKQNAALSRFTEKEQKQLAELLGKYVRECLQQEQEIDLICLQCNGSIRNECELSEHRDRCRFYYQMERKTETK</sequence>
<comment type="caution">
    <text evidence="5">The sequence shown here is derived from an EMBL/GenBank/DDBJ whole genome shotgun (WGS) entry which is preliminary data.</text>
</comment>
<dbReference type="Gene3D" id="1.10.10.10">
    <property type="entry name" value="Winged helix-like DNA-binding domain superfamily/Winged helix DNA-binding domain"/>
    <property type="match status" value="1"/>
</dbReference>
<dbReference type="Pfam" id="PF01047">
    <property type="entry name" value="MarR"/>
    <property type="match status" value="1"/>
</dbReference>
<evidence type="ECO:0000259" key="4">
    <source>
        <dbReference type="PROSITE" id="PS50995"/>
    </source>
</evidence>
<accession>A0A7V4WTY0</accession>
<dbReference type="PROSITE" id="PS50995">
    <property type="entry name" value="HTH_MARR_2"/>
    <property type="match status" value="1"/>
</dbReference>
<dbReference type="InterPro" id="IPR036390">
    <property type="entry name" value="WH_DNA-bd_sf"/>
</dbReference>
<dbReference type="SMART" id="SM00347">
    <property type="entry name" value="HTH_MARR"/>
    <property type="match status" value="1"/>
</dbReference>
<dbReference type="InterPro" id="IPR011991">
    <property type="entry name" value="ArsR-like_HTH"/>
</dbReference>
<evidence type="ECO:0000256" key="1">
    <source>
        <dbReference type="ARBA" id="ARBA00023015"/>
    </source>
</evidence>
<dbReference type="Proteomes" id="UP000885779">
    <property type="component" value="Unassembled WGS sequence"/>
</dbReference>
<dbReference type="AlphaFoldDB" id="A0A7V4WTY0"/>
<keyword evidence="3" id="KW-0804">Transcription</keyword>
<proteinExistence type="predicted"/>
<reference evidence="5" key="1">
    <citation type="journal article" date="2020" name="mSystems">
        <title>Genome- and Community-Level Interaction Insights into Carbon Utilization and Element Cycling Functions of Hydrothermarchaeota in Hydrothermal Sediment.</title>
        <authorList>
            <person name="Zhou Z."/>
            <person name="Liu Y."/>
            <person name="Xu W."/>
            <person name="Pan J."/>
            <person name="Luo Z.H."/>
            <person name="Li M."/>
        </authorList>
    </citation>
    <scope>NUCLEOTIDE SEQUENCE [LARGE SCALE GENOMIC DNA]</scope>
    <source>
        <strain evidence="5">HyVt-577</strain>
    </source>
</reference>
<dbReference type="CDD" id="cd00090">
    <property type="entry name" value="HTH_ARSR"/>
    <property type="match status" value="1"/>
</dbReference>
<dbReference type="InterPro" id="IPR036388">
    <property type="entry name" value="WH-like_DNA-bd_sf"/>
</dbReference>
<evidence type="ECO:0000313" key="5">
    <source>
        <dbReference type="EMBL" id="HGY54258.1"/>
    </source>
</evidence>
<dbReference type="GO" id="GO:0003700">
    <property type="term" value="F:DNA-binding transcription factor activity"/>
    <property type="evidence" value="ECO:0007669"/>
    <property type="project" value="InterPro"/>
</dbReference>
<organism evidence="5">
    <name type="scientific">Caldithrix abyssi</name>
    <dbReference type="NCBI Taxonomy" id="187145"/>
    <lineage>
        <taxon>Bacteria</taxon>
        <taxon>Pseudomonadati</taxon>
        <taxon>Calditrichota</taxon>
        <taxon>Calditrichia</taxon>
        <taxon>Calditrichales</taxon>
        <taxon>Calditrichaceae</taxon>
        <taxon>Caldithrix</taxon>
    </lineage>
</organism>